<dbReference type="EMBL" id="MK072456">
    <property type="protein sequence ID" value="AYV85499.1"/>
    <property type="molecule type" value="Genomic_DNA"/>
</dbReference>
<dbReference type="SUPFAM" id="SSF52540">
    <property type="entry name" value="P-loop containing nucleoside triphosphate hydrolases"/>
    <property type="match status" value="1"/>
</dbReference>
<gene>
    <name evidence="1" type="ORF">Satyrvirus20_6</name>
</gene>
<protein>
    <submittedName>
        <fullName evidence="1">Uncharacterized protein</fullName>
    </submittedName>
</protein>
<sequence>MESYDKLTDKEEEEKVTQIRNEFLDQLLKLVDGIILPDTRKYVIIFNTNHFDRLFEKTDMRFNALRDRFQRYEFKKIGKDEVIVYLKNISLKLLDYSIEPNTNNNSKKEIFQNIISKLNLKNENIFDNIPDDISISYRTLLKVLRKNCFNMLRTVEELQNTQNFDIFQDKSNNQIKN</sequence>
<proteinExistence type="predicted"/>
<accession>A0A3G5AJ97</accession>
<dbReference type="InterPro" id="IPR027417">
    <property type="entry name" value="P-loop_NTPase"/>
</dbReference>
<organism evidence="1">
    <name type="scientific">Satyrvirus sp</name>
    <dbReference type="NCBI Taxonomy" id="2487771"/>
    <lineage>
        <taxon>Viruses</taxon>
        <taxon>Varidnaviria</taxon>
        <taxon>Bamfordvirae</taxon>
        <taxon>Nucleocytoviricota</taxon>
        <taxon>Megaviricetes</taxon>
        <taxon>Imitervirales</taxon>
        <taxon>Mimiviridae</taxon>
        <taxon>Megamimivirinae</taxon>
    </lineage>
</organism>
<name>A0A3G5AJ97_9VIRU</name>
<reference evidence="1" key="1">
    <citation type="submission" date="2018-10" db="EMBL/GenBank/DDBJ databases">
        <title>Hidden diversity of soil giant viruses.</title>
        <authorList>
            <person name="Schulz F."/>
            <person name="Alteio L."/>
            <person name="Goudeau D."/>
            <person name="Ryan E.M."/>
            <person name="Malmstrom R.R."/>
            <person name="Blanchard J."/>
            <person name="Woyke T."/>
        </authorList>
    </citation>
    <scope>NUCLEOTIDE SEQUENCE</scope>
    <source>
        <strain evidence="1">SAV1</strain>
    </source>
</reference>
<evidence type="ECO:0000313" key="1">
    <source>
        <dbReference type="EMBL" id="AYV85499.1"/>
    </source>
</evidence>